<feature type="region of interest" description="Disordered" evidence="2">
    <location>
        <begin position="331"/>
        <end position="363"/>
    </location>
</feature>
<sequence>MDEAAVWSALPAEEQRSVWDDTESNFWPGFEQQQDALRAAAEHDYQNATLEVRVEMGTLTGKRTQLAETRERLSRELTMVEEELARVAEACDENATKLINMEQDYRKREQERLEKREQVIKTMEDFFRMKRGQDSDAEPERRRRHDHGTAASTIRPRRIEPLHQNTLMEEVQHTNGQTTPAMTTSAAATAAAAAAVAAAAPAAVREEPAEALVNVTDADGNIIGPVEKIEPWNLWVKEILHMPVKRQVKIRRGRKFGQEHLATIYDRSEGKGVKWLSCMIQATGEIQPRRCHSCDKNQGAFDECIILGGPTFQKCGNCEWNRQGCHLPLVSKSGNAGTPPKGRAFKKEPDQPDQPDQPGQAAAAVEYAESAALKARRDEAVQEALAKAAGLVPVAIAPAPAPRETEATDSAPPAHKSPVAQEPMQMPTPQEPKEHTFVSSTPAANTGFNPASGFTPACGFTPANARSRAPSGEIPTPSVVSTENSPRPTPPPPSDFLEDITHENLVLRHNGTVYTYPEIVEGVPLAKIDQDHPYWELGWPSIQSLVEPQLASWREKNNAALEAIARGGVGSAKFQTGRQVNRGAKILEFLDKGDISPYQLLSKKYTHVGKGAITSYDTLFRLCESLSELGKFNLDVTPVEWLRHRLYEIMLEKGPSFNVAKTIHDFYHDPKLSALRTKNGFKSIGRPSGYKPGQSSGTPQSSSKKRKGRHSQTGTPRDTPSAAPSPLATEEAEQSPQTSAPSETAPDTYPSKRAKRVSPALGTAHVESQCADYSDTDSWSGAPLAKEDWRIYQVKTRLFTSSTQVTQYWNWKENGRLFEHQVLKDTNPITWGVHREPIDFNVQLDDIVEVRWNLDELQVHLVMSSWGTAVAKQDGMPRGDVLAAFKRVRSFCRFLGFCRERRLKTVEVSREEIARGWESMQSEKLPDTDDEVSVALRE</sequence>
<proteinExistence type="predicted"/>
<dbReference type="STRING" id="45235.A0A2K3Q9J8"/>
<feature type="compositionally biased region" description="Low complexity" evidence="2">
    <location>
        <begin position="691"/>
        <end position="702"/>
    </location>
</feature>
<dbReference type="AlphaFoldDB" id="A0A2K3Q9J8"/>
<dbReference type="InterPro" id="IPR022190">
    <property type="entry name" value="DUF3716"/>
</dbReference>
<dbReference type="Proteomes" id="UP000236621">
    <property type="component" value="Unassembled WGS sequence"/>
</dbReference>
<dbReference type="PANTHER" id="PTHR48125">
    <property type="entry name" value="LP07818P1"/>
    <property type="match status" value="1"/>
</dbReference>
<evidence type="ECO:0000256" key="2">
    <source>
        <dbReference type="SAM" id="MobiDB-lite"/>
    </source>
</evidence>
<comment type="caution">
    <text evidence="3">The sequence shown here is derived from an EMBL/GenBank/DDBJ whole genome shotgun (WGS) entry which is preliminary data.</text>
</comment>
<name>A0A2K3Q9J8_9HYPO</name>
<feature type="region of interest" description="Disordered" evidence="2">
    <location>
        <begin position="401"/>
        <end position="437"/>
    </location>
</feature>
<keyword evidence="1" id="KW-0175">Coiled coil</keyword>
<evidence type="ECO:0000256" key="1">
    <source>
        <dbReference type="SAM" id="Coils"/>
    </source>
</evidence>
<organism evidence="3 4">
    <name type="scientific">Tolypocladium capitatum</name>
    <dbReference type="NCBI Taxonomy" id="45235"/>
    <lineage>
        <taxon>Eukaryota</taxon>
        <taxon>Fungi</taxon>
        <taxon>Dikarya</taxon>
        <taxon>Ascomycota</taxon>
        <taxon>Pezizomycotina</taxon>
        <taxon>Sordariomycetes</taxon>
        <taxon>Hypocreomycetidae</taxon>
        <taxon>Hypocreales</taxon>
        <taxon>Ophiocordycipitaceae</taxon>
        <taxon>Tolypocladium</taxon>
    </lineage>
</organism>
<evidence type="ECO:0000313" key="3">
    <source>
        <dbReference type="EMBL" id="PNY24171.1"/>
    </source>
</evidence>
<reference evidence="3 4" key="1">
    <citation type="submission" date="2017-08" db="EMBL/GenBank/DDBJ databases">
        <title>Harnessing the power of phylogenomics to disentangle the directionality and signatures of interkingdom host jumping in the parasitic fungal genus Tolypocladium.</title>
        <authorList>
            <person name="Quandt C.A."/>
            <person name="Patterson W."/>
            <person name="Spatafora J.W."/>
        </authorList>
    </citation>
    <scope>NUCLEOTIDE SEQUENCE [LARGE SCALE GENOMIC DNA]</scope>
    <source>
        <strain evidence="3 4">CBS 113982</strain>
    </source>
</reference>
<evidence type="ECO:0000313" key="4">
    <source>
        <dbReference type="Proteomes" id="UP000236621"/>
    </source>
</evidence>
<keyword evidence="4" id="KW-1185">Reference proteome</keyword>
<feature type="compositionally biased region" description="Basic and acidic residues" evidence="2">
    <location>
        <begin position="129"/>
        <end position="141"/>
    </location>
</feature>
<feature type="region of interest" description="Disordered" evidence="2">
    <location>
        <begin position="459"/>
        <end position="492"/>
    </location>
</feature>
<dbReference type="PANTHER" id="PTHR48125:SF12">
    <property type="entry name" value="AT HOOK TRANSCRIPTION FACTOR FAMILY-RELATED"/>
    <property type="match status" value="1"/>
</dbReference>
<protein>
    <submittedName>
        <fullName evidence="3">Uncharacterized protein</fullName>
    </submittedName>
</protein>
<feature type="region of interest" description="Disordered" evidence="2">
    <location>
        <begin position="679"/>
        <end position="762"/>
    </location>
</feature>
<dbReference type="EMBL" id="NRSZ01000960">
    <property type="protein sequence ID" value="PNY24171.1"/>
    <property type="molecule type" value="Genomic_DNA"/>
</dbReference>
<gene>
    <name evidence="3" type="ORF">TCAP_05899</name>
</gene>
<feature type="compositionally biased region" description="Low complexity" evidence="2">
    <location>
        <begin position="354"/>
        <end position="363"/>
    </location>
</feature>
<accession>A0A2K3Q9J8</accession>
<dbReference type="Pfam" id="PF12511">
    <property type="entry name" value="DUF3716"/>
    <property type="match status" value="1"/>
</dbReference>
<dbReference type="OrthoDB" id="4800057at2759"/>
<feature type="region of interest" description="Disordered" evidence="2">
    <location>
        <begin position="129"/>
        <end position="151"/>
    </location>
</feature>
<feature type="coiled-coil region" evidence="1">
    <location>
        <begin position="63"/>
        <end position="118"/>
    </location>
</feature>